<protein>
    <recommendedName>
        <fullName evidence="3">Methyltransferase</fullName>
    </recommendedName>
</protein>
<dbReference type="RefSeq" id="WP_081158501.1">
    <property type="nucleotide sequence ID" value="NZ_LWBP01000001.1"/>
</dbReference>
<evidence type="ECO:0008006" key="3">
    <source>
        <dbReference type="Google" id="ProtNLM"/>
    </source>
</evidence>
<evidence type="ECO:0000313" key="2">
    <source>
        <dbReference type="Proteomes" id="UP000192276"/>
    </source>
</evidence>
<organism evidence="1 2">
    <name type="scientific">Niastella populi</name>
    <dbReference type="NCBI Taxonomy" id="550983"/>
    <lineage>
        <taxon>Bacteria</taxon>
        <taxon>Pseudomonadati</taxon>
        <taxon>Bacteroidota</taxon>
        <taxon>Chitinophagia</taxon>
        <taxon>Chitinophagales</taxon>
        <taxon>Chitinophagaceae</taxon>
        <taxon>Niastella</taxon>
    </lineage>
</organism>
<reference evidence="2" key="1">
    <citation type="submission" date="2016-04" db="EMBL/GenBank/DDBJ databases">
        <authorList>
            <person name="Chen L."/>
            <person name="Zhuang W."/>
            <person name="Wang G."/>
        </authorList>
    </citation>
    <scope>NUCLEOTIDE SEQUENCE [LARGE SCALE GENOMIC DNA]</scope>
    <source>
        <strain evidence="2">208</strain>
    </source>
</reference>
<dbReference type="Proteomes" id="UP000192276">
    <property type="component" value="Unassembled WGS sequence"/>
</dbReference>
<dbReference type="OrthoDB" id="9784229at2"/>
<dbReference type="STRING" id="550983.A4R26_00395"/>
<dbReference type="Pfam" id="PF10294">
    <property type="entry name" value="Methyltransf_16"/>
    <property type="match status" value="1"/>
</dbReference>
<dbReference type="Gene3D" id="3.40.50.150">
    <property type="entry name" value="Vaccinia Virus protein VP39"/>
    <property type="match status" value="1"/>
</dbReference>
<dbReference type="InterPro" id="IPR019410">
    <property type="entry name" value="Methyltransf_16"/>
</dbReference>
<gene>
    <name evidence="1" type="ORF">A4R26_00395</name>
</gene>
<dbReference type="SUPFAM" id="SSF53335">
    <property type="entry name" value="S-adenosyl-L-methionine-dependent methyltransferases"/>
    <property type="match status" value="1"/>
</dbReference>
<name>A0A1V9GCK6_9BACT</name>
<keyword evidence="2" id="KW-1185">Reference proteome</keyword>
<dbReference type="EMBL" id="LWBP01000001">
    <property type="protein sequence ID" value="OQP68304.1"/>
    <property type="molecule type" value="Genomic_DNA"/>
</dbReference>
<comment type="caution">
    <text evidence="1">The sequence shown here is derived from an EMBL/GenBank/DDBJ whole genome shotgun (WGS) entry which is preliminary data.</text>
</comment>
<proteinExistence type="predicted"/>
<evidence type="ECO:0000313" key="1">
    <source>
        <dbReference type="EMBL" id="OQP68304.1"/>
    </source>
</evidence>
<dbReference type="PANTHER" id="PTHR14614">
    <property type="entry name" value="HEPATOCELLULAR CARCINOMA-ASSOCIATED ANTIGEN"/>
    <property type="match status" value="1"/>
</dbReference>
<accession>A0A1V9GCK6</accession>
<sequence>MSPSLQLQHIERPGYTINLFVPDAQEVQNDYFRQKQVHTDVPFPHWTKLWPAALALADYIQQHPELVQGKHVLELAAGLGLPSFVAAHYAKTVCCSDYLEAAVTCMNASAKHLQLSNITCRLLNWNQLPAGLTADVLLLSDINYDPEQFNQLYEVLHQFIQQGTAILLTTPQRLMARPFIEKLQPWCKQQFEMHVVHQQQHTAVSLLYLSI</sequence>
<dbReference type="InterPro" id="IPR029063">
    <property type="entry name" value="SAM-dependent_MTases_sf"/>
</dbReference>
<dbReference type="AlphaFoldDB" id="A0A1V9GCK6"/>